<accession>A0A9D1KSX3</accession>
<organism evidence="1 2">
    <name type="scientific">Candidatus Merdimorpha stercoravium</name>
    <dbReference type="NCBI Taxonomy" id="2840863"/>
    <lineage>
        <taxon>Bacteria</taxon>
        <taxon>Pseudomonadati</taxon>
        <taxon>Bacteroidota</taxon>
        <taxon>Flavobacteriia</taxon>
        <taxon>Flavobacteriales</taxon>
        <taxon>Candidatus Merdimorpha</taxon>
    </lineage>
</organism>
<dbReference type="Proteomes" id="UP000824161">
    <property type="component" value="Unassembled WGS sequence"/>
</dbReference>
<proteinExistence type="predicted"/>
<gene>
    <name evidence="1" type="ORF">IAC44_00940</name>
</gene>
<dbReference type="AlphaFoldDB" id="A0A9D1KSX3"/>
<dbReference type="InterPro" id="IPR007398">
    <property type="entry name" value="BioG"/>
</dbReference>
<dbReference type="SUPFAM" id="SSF53474">
    <property type="entry name" value="alpha/beta-Hydrolases"/>
    <property type="match status" value="1"/>
</dbReference>
<protein>
    <submittedName>
        <fullName evidence="1">DUF452 family protein</fullName>
    </submittedName>
</protein>
<reference evidence="1" key="1">
    <citation type="submission" date="2020-10" db="EMBL/GenBank/DDBJ databases">
        <authorList>
            <person name="Gilroy R."/>
        </authorList>
    </citation>
    <scope>NUCLEOTIDE SEQUENCE</scope>
    <source>
        <strain evidence="1">1383</strain>
    </source>
</reference>
<reference evidence="1" key="2">
    <citation type="journal article" date="2021" name="PeerJ">
        <title>Extensive microbial diversity within the chicken gut microbiome revealed by metagenomics and culture.</title>
        <authorList>
            <person name="Gilroy R."/>
            <person name="Ravi A."/>
            <person name="Getino M."/>
            <person name="Pursley I."/>
            <person name="Horton D.L."/>
            <person name="Alikhan N.F."/>
            <person name="Baker D."/>
            <person name="Gharbi K."/>
            <person name="Hall N."/>
            <person name="Watson M."/>
            <person name="Adriaenssens E.M."/>
            <person name="Foster-Nyarko E."/>
            <person name="Jarju S."/>
            <person name="Secka A."/>
            <person name="Antonio M."/>
            <person name="Oren A."/>
            <person name="Chaudhuri R.R."/>
            <person name="La Ragione R."/>
            <person name="Hildebrand F."/>
            <person name="Pallen M.J."/>
        </authorList>
    </citation>
    <scope>NUCLEOTIDE SEQUENCE</scope>
    <source>
        <strain evidence="1">1383</strain>
    </source>
</reference>
<dbReference type="InterPro" id="IPR029058">
    <property type="entry name" value="AB_hydrolase_fold"/>
</dbReference>
<dbReference type="Pfam" id="PF04301">
    <property type="entry name" value="BioG"/>
    <property type="match status" value="1"/>
</dbReference>
<comment type="caution">
    <text evidence="1">The sequence shown here is derived from an EMBL/GenBank/DDBJ whole genome shotgun (WGS) entry which is preliminary data.</text>
</comment>
<dbReference type="EMBL" id="DVLY01000021">
    <property type="protein sequence ID" value="HIT97383.1"/>
    <property type="molecule type" value="Genomic_DNA"/>
</dbReference>
<evidence type="ECO:0000313" key="2">
    <source>
        <dbReference type="Proteomes" id="UP000824161"/>
    </source>
</evidence>
<evidence type="ECO:0000313" key="1">
    <source>
        <dbReference type="EMBL" id="HIT97383.1"/>
    </source>
</evidence>
<sequence>MKHQWICKHTEGARRVLLFFNGWGQDSRAVARLSCPRDTDVVMFYAYHSEGDFDFSSLAGYPQREVAAWSMGVWYASRLKALQDVQPTRTVALCGTPWPIDDRYGIPCAVFDATLAGLSPRSVEKFVVRMEGGVAAYRQSPLSQPGSRSFEDVRSELEWWHRECFSQGEAPLVLDWQKALVGLSDAIFPPENQLRAWQRAGVQPCSQAQLPHDPFPSFGSWDQVFDF</sequence>
<name>A0A9D1KSX3_9FLAO</name>